<feature type="domain" description="Tr-type G" evidence="5">
    <location>
        <begin position="32"/>
        <end position="309"/>
    </location>
</feature>
<dbReference type="Pfam" id="PF22042">
    <property type="entry name" value="EF-G_D2"/>
    <property type="match status" value="1"/>
</dbReference>
<accession>A0A914YYZ9</accession>
<dbReference type="WBParaSite" id="PSU_v2.g486.t1">
    <property type="protein sequence ID" value="PSU_v2.g486.t1"/>
    <property type="gene ID" value="PSU_v2.g486"/>
</dbReference>
<keyword evidence="2" id="KW-0648">Protein biosynthesis</keyword>
<dbReference type="NCBIfam" id="TIGR00231">
    <property type="entry name" value="small_GTP"/>
    <property type="match status" value="1"/>
</dbReference>
<dbReference type="GO" id="GO:0003924">
    <property type="term" value="F:GTPase activity"/>
    <property type="evidence" value="ECO:0007669"/>
    <property type="project" value="InterPro"/>
</dbReference>
<proteinExistence type="predicted"/>
<dbReference type="Pfam" id="PF00009">
    <property type="entry name" value="GTP_EFTU"/>
    <property type="match status" value="1"/>
</dbReference>
<keyword evidence="6" id="KW-1185">Reference proteome</keyword>
<dbReference type="InterPro" id="IPR009000">
    <property type="entry name" value="Transl_B-barrel_sf"/>
</dbReference>
<dbReference type="Gene3D" id="2.40.30.10">
    <property type="entry name" value="Translation factors"/>
    <property type="match status" value="1"/>
</dbReference>
<dbReference type="GO" id="GO:0005525">
    <property type="term" value="F:GTP binding"/>
    <property type="evidence" value="ECO:0007669"/>
    <property type="project" value="UniProtKB-KW"/>
</dbReference>
<dbReference type="InterPro" id="IPR053905">
    <property type="entry name" value="EF-G-like_DII"/>
</dbReference>
<dbReference type="Gene3D" id="3.40.50.300">
    <property type="entry name" value="P-loop containing nucleotide triphosphate hydrolases"/>
    <property type="match status" value="1"/>
</dbReference>
<sequence length="442" mass="48907">MYKVFKHCKIKNSNIINKRNVETGKNIIVPTKNIRNIGIIAHIDAGKTTCTERLLYLTGTTSSVGDVDDGNTVTDFMELERERGITIQSAAVTSFWHDHRINLIDTPGHVDFTLEVERCLRVLDGAVTVLDGSAGVQAQTLTVWKQANKFRLPCVFFINKMDKIGADYIKSMESIENKLGQRVCALIVPTFTESKLTGLVNLLERKSLDLTNQKATWIPITQNERFSDELLSGREELFSRIGDVNDGFANSLLSTKDLFNFPVDTAITALRKTTLDRSLAPVCIGTALRHSRSVESVLNMIVNFLPSPAEKDYHLPESDFCGLVFKIVHDKKRGQLSYMRIYKGELKQGSSVHNLNRDTIESGIKLFTPFSDDFQPAQKVTEGNIAVVSGLSTTITGDTLVGSKLTAKAAKSASKPAPEVEHHVNVLEGIDSPDPSFKGICY</sequence>
<evidence type="ECO:0000256" key="1">
    <source>
        <dbReference type="ARBA" id="ARBA00022741"/>
    </source>
</evidence>
<dbReference type="FunFam" id="3.40.50.300:FF:000514">
    <property type="entry name" value="Ribosome-releasing factor 2, mitochondrial"/>
    <property type="match status" value="1"/>
</dbReference>
<evidence type="ECO:0000313" key="7">
    <source>
        <dbReference type="WBParaSite" id="PSU_v2.g486.t1"/>
    </source>
</evidence>
<dbReference type="GO" id="GO:0032543">
    <property type="term" value="P:mitochondrial translation"/>
    <property type="evidence" value="ECO:0007669"/>
    <property type="project" value="TreeGrafter"/>
</dbReference>
<reference evidence="7" key="1">
    <citation type="submission" date="2022-11" db="UniProtKB">
        <authorList>
            <consortium name="WormBaseParasite"/>
        </authorList>
    </citation>
    <scope>IDENTIFICATION</scope>
</reference>
<evidence type="ECO:0000256" key="2">
    <source>
        <dbReference type="ARBA" id="ARBA00022917"/>
    </source>
</evidence>
<dbReference type="SUPFAM" id="SSF52540">
    <property type="entry name" value="P-loop containing nucleoside triphosphate hydrolases"/>
    <property type="match status" value="1"/>
</dbReference>
<dbReference type="PANTHER" id="PTHR43261">
    <property type="entry name" value="TRANSLATION ELONGATION FACTOR G-RELATED"/>
    <property type="match status" value="1"/>
</dbReference>
<dbReference type="AlphaFoldDB" id="A0A914YYZ9"/>
<keyword evidence="3" id="KW-0496">Mitochondrion</keyword>
<dbReference type="SUPFAM" id="SSF50447">
    <property type="entry name" value="Translation proteins"/>
    <property type="match status" value="1"/>
</dbReference>
<evidence type="ECO:0000259" key="5">
    <source>
        <dbReference type="PROSITE" id="PS51722"/>
    </source>
</evidence>
<dbReference type="PANTHER" id="PTHR43261:SF1">
    <property type="entry name" value="RIBOSOME-RELEASING FACTOR 2, MITOCHONDRIAL"/>
    <property type="match status" value="1"/>
</dbReference>
<dbReference type="InterPro" id="IPR031157">
    <property type="entry name" value="G_TR_CS"/>
</dbReference>
<protein>
    <submittedName>
        <fullName evidence="7">Tr-type G domain-containing protein</fullName>
    </submittedName>
</protein>
<dbReference type="GO" id="GO:0032790">
    <property type="term" value="P:ribosome disassembly"/>
    <property type="evidence" value="ECO:0007669"/>
    <property type="project" value="TreeGrafter"/>
</dbReference>
<organism evidence="6 7">
    <name type="scientific">Panagrolaimus superbus</name>
    <dbReference type="NCBI Taxonomy" id="310955"/>
    <lineage>
        <taxon>Eukaryota</taxon>
        <taxon>Metazoa</taxon>
        <taxon>Ecdysozoa</taxon>
        <taxon>Nematoda</taxon>
        <taxon>Chromadorea</taxon>
        <taxon>Rhabditida</taxon>
        <taxon>Tylenchina</taxon>
        <taxon>Panagrolaimomorpha</taxon>
        <taxon>Panagrolaimoidea</taxon>
        <taxon>Panagrolaimidae</taxon>
        <taxon>Panagrolaimus</taxon>
    </lineage>
</organism>
<dbReference type="GO" id="GO:0005759">
    <property type="term" value="C:mitochondrial matrix"/>
    <property type="evidence" value="ECO:0007669"/>
    <property type="project" value="UniProtKB-ARBA"/>
</dbReference>
<dbReference type="PRINTS" id="PR00315">
    <property type="entry name" value="ELONGATNFCT"/>
</dbReference>
<dbReference type="InterPro" id="IPR000795">
    <property type="entry name" value="T_Tr_GTP-bd_dom"/>
</dbReference>
<evidence type="ECO:0000256" key="4">
    <source>
        <dbReference type="ARBA" id="ARBA00023134"/>
    </source>
</evidence>
<keyword evidence="4" id="KW-0342">GTP-binding</keyword>
<evidence type="ECO:0000256" key="3">
    <source>
        <dbReference type="ARBA" id="ARBA00023128"/>
    </source>
</evidence>
<name>A0A914YYZ9_9BILA</name>
<dbReference type="InterPro" id="IPR027417">
    <property type="entry name" value="P-loop_NTPase"/>
</dbReference>
<keyword evidence="1" id="KW-0547">Nucleotide-binding</keyword>
<evidence type="ECO:0000313" key="6">
    <source>
        <dbReference type="Proteomes" id="UP000887577"/>
    </source>
</evidence>
<dbReference type="InterPro" id="IPR005225">
    <property type="entry name" value="Small_GTP-bd"/>
</dbReference>
<dbReference type="Proteomes" id="UP000887577">
    <property type="component" value="Unplaced"/>
</dbReference>
<dbReference type="PROSITE" id="PS00301">
    <property type="entry name" value="G_TR_1"/>
    <property type="match status" value="1"/>
</dbReference>
<dbReference type="PROSITE" id="PS51722">
    <property type="entry name" value="G_TR_2"/>
    <property type="match status" value="1"/>
</dbReference>